<reference evidence="2" key="1">
    <citation type="submission" date="2022-10" db="EMBL/GenBank/DDBJ databases">
        <authorList>
            <person name="Chen Y."/>
            <person name="Dougan E. K."/>
            <person name="Chan C."/>
            <person name="Rhodes N."/>
            <person name="Thang M."/>
        </authorList>
    </citation>
    <scope>NUCLEOTIDE SEQUENCE</scope>
</reference>
<evidence type="ECO:0000313" key="2">
    <source>
        <dbReference type="EMBL" id="CAI3989547.1"/>
    </source>
</evidence>
<feature type="region of interest" description="Disordered" evidence="1">
    <location>
        <begin position="192"/>
        <end position="215"/>
    </location>
</feature>
<accession>A0A9P1CEB3</accession>
<sequence length="370" mass="41522">MAFFDFEELEVQVPASDVKPEAPVKPEVKALSMAWLAEAKEISKTAKQPSSLQPEEEKCQGILQIPRAVTKSLDAVEVTLKMYQSNDRNLRISLQATVQELHQHLAPVFGSLRLTGAQLGARERFQRREKGWALEGHQALRPSDQLKSLPFSAVLLSLGRVHWIFLEARSKTADTPITAAVAAAVAEQKCEISPSESRESKLKEPKSKFSMKGSRRIKADADHGVNLPEDLLAQALEMELEIDGRLRLQRDSASQLHQLEVAHGIFSWSTTRVFLVDALNEVLAQVKQAVQGSSLYSKELLRVGFALTLLCEALQGLVLEQNQVRILHMTWYSNTYCSNVQHIYTHGTEMIHIHTVYILYTVFICVFPKN</sequence>
<reference evidence="3" key="2">
    <citation type="submission" date="2024-04" db="EMBL/GenBank/DDBJ databases">
        <authorList>
            <person name="Chen Y."/>
            <person name="Shah S."/>
            <person name="Dougan E. K."/>
            <person name="Thang M."/>
            <person name="Chan C."/>
        </authorList>
    </citation>
    <scope>NUCLEOTIDE SEQUENCE [LARGE SCALE GENOMIC DNA]</scope>
</reference>
<comment type="caution">
    <text evidence="2">The sequence shown here is derived from an EMBL/GenBank/DDBJ whole genome shotgun (WGS) entry which is preliminary data.</text>
</comment>
<dbReference type="EMBL" id="CAMXCT020001380">
    <property type="protein sequence ID" value="CAL1142922.1"/>
    <property type="molecule type" value="Genomic_DNA"/>
</dbReference>
<dbReference type="AlphaFoldDB" id="A0A9P1CEB3"/>
<evidence type="ECO:0000313" key="4">
    <source>
        <dbReference type="Proteomes" id="UP001152797"/>
    </source>
</evidence>
<protein>
    <submittedName>
        <fullName evidence="2">Uncharacterized protein</fullName>
    </submittedName>
</protein>
<name>A0A9P1CEB3_9DINO</name>
<dbReference type="Proteomes" id="UP001152797">
    <property type="component" value="Unassembled WGS sequence"/>
</dbReference>
<proteinExistence type="predicted"/>
<organism evidence="2">
    <name type="scientific">Cladocopium goreaui</name>
    <dbReference type="NCBI Taxonomy" id="2562237"/>
    <lineage>
        <taxon>Eukaryota</taxon>
        <taxon>Sar</taxon>
        <taxon>Alveolata</taxon>
        <taxon>Dinophyceae</taxon>
        <taxon>Suessiales</taxon>
        <taxon>Symbiodiniaceae</taxon>
        <taxon>Cladocopium</taxon>
    </lineage>
</organism>
<evidence type="ECO:0000256" key="1">
    <source>
        <dbReference type="SAM" id="MobiDB-lite"/>
    </source>
</evidence>
<dbReference type="EMBL" id="CAMXCT030001380">
    <property type="protein sequence ID" value="CAL4776859.1"/>
    <property type="molecule type" value="Genomic_DNA"/>
</dbReference>
<keyword evidence="4" id="KW-1185">Reference proteome</keyword>
<evidence type="ECO:0000313" key="3">
    <source>
        <dbReference type="EMBL" id="CAL1142922.1"/>
    </source>
</evidence>
<feature type="compositionally biased region" description="Basic and acidic residues" evidence="1">
    <location>
        <begin position="196"/>
        <end position="207"/>
    </location>
</feature>
<gene>
    <name evidence="2" type="ORF">C1SCF055_LOCUS16615</name>
</gene>
<dbReference type="EMBL" id="CAMXCT010001380">
    <property type="protein sequence ID" value="CAI3989547.1"/>
    <property type="molecule type" value="Genomic_DNA"/>
</dbReference>